<keyword evidence="3" id="KW-1185">Reference proteome</keyword>
<name>A0A9P6HB72_9AGAM</name>
<feature type="region of interest" description="Disordered" evidence="1">
    <location>
        <begin position="1"/>
        <end position="48"/>
    </location>
</feature>
<feature type="region of interest" description="Disordered" evidence="1">
    <location>
        <begin position="76"/>
        <end position="98"/>
    </location>
</feature>
<accession>A0A9P6HB72</accession>
<dbReference type="OrthoDB" id="5544050at2759"/>
<organism evidence="2 3">
    <name type="scientific">Thelephora terrestris</name>
    <dbReference type="NCBI Taxonomy" id="56493"/>
    <lineage>
        <taxon>Eukaryota</taxon>
        <taxon>Fungi</taxon>
        <taxon>Dikarya</taxon>
        <taxon>Basidiomycota</taxon>
        <taxon>Agaricomycotina</taxon>
        <taxon>Agaricomycetes</taxon>
        <taxon>Thelephorales</taxon>
        <taxon>Thelephoraceae</taxon>
        <taxon>Thelephora</taxon>
    </lineage>
</organism>
<dbReference type="AlphaFoldDB" id="A0A9P6HB72"/>
<gene>
    <name evidence="2" type="ORF">BJ322DRAFT_1070125</name>
</gene>
<comment type="caution">
    <text evidence="2">The sequence shown here is derived from an EMBL/GenBank/DDBJ whole genome shotgun (WGS) entry which is preliminary data.</text>
</comment>
<evidence type="ECO:0000313" key="3">
    <source>
        <dbReference type="Proteomes" id="UP000736335"/>
    </source>
</evidence>
<dbReference type="Proteomes" id="UP000736335">
    <property type="component" value="Unassembled WGS sequence"/>
</dbReference>
<sequence length="98" mass="10834">MSITPSPSAHSTGYTTSGYPPTTVSSSSLPMSTPKPKTPKVNVFSNDGSFLGRFHKLKRDELEKEKQAEVLQLKRDFANRFRNRGKRPHPADTTPSSS</sequence>
<dbReference type="EMBL" id="WIUZ02000010">
    <property type="protein sequence ID" value="KAF9783311.1"/>
    <property type="molecule type" value="Genomic_DNA"/>
</dbReference>
<evidence type="ECO:0000256" key="1">
    <source>
        <dbReference type="SAM" id="MobiDB-lite"/>
    </source>
</evidence>
<protein>
    <submittedName>
        <fullName evidence="2">Uncharacterized protein</fullName>
    </submittedName>
</protein>
<reference evidence="2" key="1">
    <citation type="journal article" date="2020" name="Nat. Commun.">
        <title>Large-scale genome sequencing of mycorrhizal fungi provides insights into the early evolution of symbiotic traits.</title>
        <authorList>
            <person name="Miyauchi S."/>
            <person name="Kiss E."/>
            <person name="Kuo A."/>
            <person name="Drula E."/>
            <person name="Kohler A."/>
            <person name="Sanchez-Garcia M."/>
            <person name="Morin E."/>
            <person name="Andreopoulos B."/>
            <person name="Barry K.W."/>
            <person name="Bonito G."/>
            <person name="Buee M."/>
            <person name="Carver A."/>
            <person name="Chen C."/>
            <person name="Cichocki N."/>
            <person name="Clum A."/>
            <person name="Culley D."/>
            <person name="Crous P.W."/>
            <person name="Fauchery L."/>
            <person name="Girlanda M."/>
            <person name="Hayes R.D."/>
            <person name="Keri Z."/>
            <person name="LaButti K."/>
            <person name="Lipzen A."/>
            <person name="Lombard V."/>
            <person name="Magnuson J."/>
            <person name="Maillard F."/>
            <person name="Murat C."/>
            <person name="Nolan M."/>
            <person name="Ohm R.A."/>
            <person name="Pangilinan J."/>
            <person name="Pereira M.F."/>
            <person name="Perotto S."/>
            <person name="Peter M."/>
            <person name="Pfister S."/>
            <person name="Riley R."/>
            <person name="Sitrit Y."/>
            <person name="Stielow J.B."/>
            <person name="Szollosi G."/>
            <person name="Zifcakova L."/>
            <person name="Stursova M."/>
            <person name="Spatafora J.W."/>
            <person name="Tedersoo L."/>
            <person name="Vaario L.M."/>
            <person name="Yamada A."/>
            <person name="Yan M."/>
            <person name="Wang P."/>
            <person name="Xu J."/>
            <person name="Bruns T."/>
            <person name="Baldrian P."/>
            <person name="Vilgalys R."/>
            <person name="Dunand C."/>
            <person name="Henrissat B."/>
            <person name="Grigoriev I.V."/>
            <person name="Hibbett D."/>
            <person name="Nagy L.G."/>
            <person name="Martin F.M."/>
        </authorList>
    </citation>
    <scope>NUCLEOTIDE SEQUENCE</scope>
    <source>
        <strain evidence="2">UH-Tt-Lm1</strain>
    </source>
</reference>
<proteinExistence type="predicted"/>
<reference evidence="2" key="2">
    <citation type="submission" date="2020-11" db="EMBL/GenBank/DDBJ databases">
        <authorList>
            <consortium name="DOE Joint Genome Institute"/>
            <person name="Kuo A."/>
            <person name="Miyauchi S."/>
            <person name="Kiss E."/>
            <person name="Drula E."/>
            <person name="Kohler A."/>
            <person name="Sanchez-Garcia M."/>
            <person name="Andreopoulos B."/>
            <person name="Barry K.W."/>
            <person name="Bonito G."/>
            <person name="Buee M."/>
            <person name="Carver A."/>
            <person name="Chen C."/>
            <person name="Cichocki N."/>
            <person name="Clum A."/>
            <person name="Culley D."/>
            <person name="Crous P.W."/>
            <person name="Fauchery L."/>
            <person name="Girlanda M."/>
            <person name="Hayes R."/>
            <person name="Keri Z."/>
            <person name="Labutti K."/>
            <person name="Lipzen A."/>
            <person name="Lombard V."/>
            <person name="Magnuson J."/>
            <person name="Maillard F."/>
            <person name="Morin E."/>
            <person name="Murat C."/>
            <person name="Nolan M."/>
            <person name="Ohm R."/>
            <person name="Pangilinan J."/>
            <person name="Pereira M."/>
            <person name="Perotto S."/>
            <person name="Peter M."/>
            <person name="Riley R."/>
            <person name="Sitrit Y."/>
            <person name="Stielow B."/>
            <person name="Szollosi G."/>
            <person name="Zifcakova L."/>
            <person name="Stursova M."/>
            <person name="Spatafora J.W."/>
            <person name="Tedersoo L."/>
            <person name="Vaario L.-M."/>
            <person name="Yamada A."/>
            <person name="Yan M."/>
            <person name="Wang P."/>
            <person name="Xu J."/>
            <person name="Bruns T."/>
            <person name="Baldrian P."/>
            <person name="Vilgalys R."/>
            <person name="Henrissat B."/>
            <person name="Grigoriev I.V."/>
            <person name="Hibbett D."/>
            <person name="Nagy L.G."/>
            <person name="Martin F.M."/>
        </authorList>
    </citation>
    <scope>NUCLEOTIDE SEQUENCE</scope>
    <source>
        <strain evidence="2">UH-Tt-Lm1</strain>
    </source>
</reference>
<feature type="compositionally biased region" description="Low complexity" evidence="1">
    <location>
        <begin position="11"/>
        <end position="28"/>
    </location>
</feature>
<feature type="compositionally biased region" description="Polar residues" evidence="1">
    <location>
        <begin position="1"/>
        <end position="10"/>
    </location>
</feature>
<evidence type="ECO:0000313" key="2">
    <source>
        <dbReference type="EMBL" id="KAF9783311.1"/>
    </source>
</evidence>